<feature type="transmembrane region" description="Helical" evidence="2">
    <location>
        <begin position="45"/>
        <end position="62"/>
    </location>
</feature>
<evidence type="ECO:0000313" key="4">
    <source>
        <dbReference type="Proteomes" id="UP000661435"/>
    </source>
</evidence>
<dbReference type="AlphaFoldDB" id="A0A8J6JDK6"/>
<evidence type="ECO:0000256" key="2">
    <source>
        <dbReference type="SAM" id="Phobius"/>
    </source>
</evidence>
<proteinExistence type="predicted"/>
<name>A0A8J6JDK6_9FIRM</name>
<feature type="compositionally biased region" description="Acidic residues" evidence="1">
    <location>
        <begin position="270"/>
        <end position="282"/>
    </location>
</feature>
<feature type="transmembrane region" description="Helical" evidence="2">
    <location>
        <begin position="208"/>
        <end position="227"/>
    </location>
</feature>
<gene>
    <name evidence="3" type="ORF">H8S57_03190</name>
</gene>
<keyword evidence="2" id="KW-0472">Membrane</keyword>
<feature type="transmembrane region" description="Helical" evidence="2">
    <location>
        <begin position="83"/>
        <end position="108"/>
    </location>
</feature>
<keyword evidence="2" id="KW-0812">Transmembrane</keyword>
<dbReference type="RefSeq" id="WP_186906639.1">
    <property type="nucleotide sequence ID" value="NZ_JACOPP010000003.1"/>
</dbReference>
<keyword evidence="2" id="KW-1133">Transmembrane helix</keyword>
<reference evidence="3" key="1">
    <citation type="submission" date="2020-08" db="EMBL/GenBank/DDBJ databases">
        <title>Genome public.</title>
        <authorList>
            <person name="Liu C."/>
            <person name="Sun Q."/>
        </authorList>
    </citation>
    <scope>NUCLEOTIDE SEQUENCE</scope>
    <source>
        <strain evidence="3">NSJ-51</strain>
    </source>
</reference>
<dbReference type="EMBL" id="JACOPP010000003">
    <property type="protein sequence ID" value="MBC5732734.1"/>
    <property type="molecule type" value="Genomic_DNA"/>
</dbReference>
<feature type="transmembrane region" description="Helical" evidence="2">
    <location>
        <begin position="114"/>
        <end position="135"/>
    </location>
</feature>
<feature type="transmembrane region" description="Helical" evidence="2">
    <location>
        <begin position="147"/>
        <end position="166"/>
    </location>
</feature>
<sequence length="282" mass="30284">MRKEIVLPAATVAVGAAGFLLRRWELATAFEPDTGLHIPGSPATWALIALSAALAAALVLLCRGKYPDFAGGYDQAFQAKGNTLYATAMILSAFLLLAAAGGMVLSFLRRENTVVTRLILAALCVASFACVVATTRNNFRGEGKGKYNFTLLMPAYTGCVWLIAAYQVRAGDPVQLDYIYELFAIIAVLLGLYFNAGFSFERGKPFRAVLFSLLGVYFSLVTLADGHDPATTLLYGFAVVYLLSSTAVLLHNAARRPGAPMDPPEAEKAAEEEETEETPDEP</sequence>
<comment type="caution">
    <text evidence="3">The sequence shown here is derived from an EMBL/GenBank/DDBJ whole genome shotgun (WGS) entry which is preliminary data.</text>
</comment>
<feature type="transmembrane region" description="Helical" evidence="2">
    <location>
        <begin position="233"/>
        <end position="251"/>
    </location>
</feature>
<evidence type="ECO:0000256" key="1">
    <source>
        <dbReference type="SAM" id="MobiDB-lite"/>
    </source>
</evidence>
<feature type="transmembrane region" description="Helical" evidence="2">
    <location>
        <begin position="178"/>
        <end position="196"/>
    </location>
</feature>
<organism evidence="3 4">
    <name type="scientific">Lawsonibacter hominis</name>
    <dbReference type="NCBI Taxonomy" id="2763053"/>
    <lineage>
        <taxon>Bacteria</taxon>
        <taxon>Bacillati</taxon>
        <taxon>Bacillota</taxon>
        <taxon>Clostridia</taxon>
        <taxon>Eubacteriales</taxon>
        <taxon>Oscillospiraceae</taxon>
        <taxon>Lawsonibacter</taxon>
    </lineage>
</organism>
<dbReference type="Proteomes" id="UP000661435">
    <property type="component" value="Unassembled WGS sequence"/>
</dbReference>
<feature type="region of interest" description="Disordered" evidence="1">
    <location>
        <begin position="255"/>
        <end position="282"/>
    </location>
</feature>
<protein>
    <submittedName>
        <fullName evidence="3">Uncharacterized protein</fullName>
    </submittedName>
</protein>
<accession>A0A8J6JDK6</accession>
<evidence type="ECO:0000313" key="3">
    <source>
        <dbReference type="EMBL" id="MBC5732734.1"/>
    </source>
</evidence>
<keyword evidence="4" id="KW-1185">Reference proteome</keyword>